<keyword evidence="6" id="KW-0534">Nitrate assimilation</keyword>
<dbReference type="EMBL" id="CP022187">
    <property type="protein sequence ID" value="AWI77086.1"/>
    <property type="molecule type" value="Genomic_DNA"/>
</dbReference>
<dbReference type="Proteomes" id="UP000244930">
    <property type="component" value="Chromosome"/>
</dbReference>
<gene>
    <name evidence="8" type="primary">nirD</name>
    <name evidence="8" type="ORF">CEW83_19160</name>
</gene>
<sequence length="101" mass="10827">MAWQKLCPLEEIPALGARVVAHADGDIAVFRAEGDSVFAIADACPHKGGPLSQGIVHGQKVTCPLHNWNIELDSGHACAPDEGCVRNYPVRIEAGEVWLET</sequence>
<organism evidence="8 9">
    <name type="scientific">Parazoarcus communis</name>
    <dbReference type="NCBI Taxonomy" id="41977"/>
    <lineage>
        <taxon>Bacteria</taxon>
        <taxon>Pseudomonadati</taxon>
        <taxon>Pseudomonadota</taxon>
        <taxon>Betaproteobacteria</taxon>
        <taxon>Rhodocyclales</taxon>
        <taxon>Zoogloeaceae</taxon>
        <taxon>Parazoarcus</taxon>
    </lineage>
</organism>
<evidence type="ECO:0000256" key="2">
    <source>
        <dbReference type="ARBA" id="ARBA00022723"/>
    </source>
</evidence>
<evidence type="ECO:0000256" key="5">
    <source>
        <dbReference type="ARBA" id="ARBA00023014"/>
    </source>
</evidence>
<evidence type="ECO:0000313" key="8">
    <source>
        <dbReference type="EMBL" id="AWI77086.1"/>
    </source>
</evidence>
<dbReference type="GO" id="GO:0051537">
    <property type="term" value="F:2 iron, 2 sulfur cluster binding"/>
    <property type="evidence" value="ECO:0007669"/>
    <property type="project" value="UniProtKB-KW"/>
</dbReference>
<evidence type="ECO:0000259" key="7">
    <source>
        <dbReference type="PROSITE" id="PS51296"/>
    </source>
</evidence>
<keyword evidence="3" id="KW-0560">Oxidoreductase</keyword>
<reference evidence="8 9" key="1">
    <citation type="submission" date="2017-06" db="EMBL/GenBank/DDBJ databases">
        <title>Azoarcus.</title>
        <authorList>
            <person name="Woo J.-H."/>
            <person name="Kim H.-S."/>
        </authorList>
    </citation>
    <scope>NUCLEOTIDE SEQUENCE [LARGE SCALE GENOMIC DNA]</scope>
    <source>
        <strain evidence="8 9">TSPY31</strain>
    </source>
</reference>
<name>A0A2U8GVM7_9RHOO</name>
<dbReference type="CDD" id="cd03530">
    <property type="entry name" value="Rieske_NirD_small_Bacillus"/>
    <property type="match status" value="1"/>
</dbReference>
<dbReference type="AlphaFoldDB" id="A0A2U8GVM7"/>
<protein>
    <submittedName>
        <fullName evidence="8">Nitrite reductase (NAD(P)H) small subunit</fullName>
    </submittedName>
</protein>
<dbReference type="Gene3D" id="2.102.10.10">
    <property type="entry name" value="Rieske [2Fe-2S] iron-sulphur domain"/>
    <property type="match status" value="1"/>
</dbReference>
<dbReference type="InterPro" id="IPR012748">
    <property type="entry name" value="Rieske-like_NirD"/>
</dbReference>
<evidence type="ECO:0000313" key="9">
    <source>
        <dbReference type="Proteomes" id="UP000244930"/>
    </source>
</evidence>
<dbReference type="Pfam" id="PF13806">
    <property type="entry name" value="Rieske_2"/>
    <property type="match status" value="1"/>
</dbReference>
<keyword evidence="2" id="KW-0479">Metal-binding</keyword>
<feature type="domain" description="Rieske" evidence="7">
    <location>
        <begin position="4"/>
        <end position="99"/>
    </location>
</feature>
<evidence type="ECO:0000256" key="1">
    <source>
        <dbReference type="ARBA" id="ARBA00022714"/>
    </source>
</evidence>
<dbReference type="SUPFAM" id="SSF50022">
    <property type="entry name" value="ISP domain"/>
    <property type="match status" value="1"/>
</dbReference>
<evidence type="ECO:0000256" key="4">
    <source>
        <dbReference type="ARBA" id="ARBA00023004"/>
    </source>
</evidence>
<dbReference type="PANTHER" id="PTHR21496">
    <property type="entry name" value="FERREDOXIN-RELATED"/>
    <property type="match status" value="1"/>
</dbReference>
<dbReference type="InterPro" id="IPR036922">
    <property type="entry name" value="Rieske_2Fe-2S_sf"/>
</dbReference>
<evidence type="ECO:0000256" key="3">
    <source>
        <dbReference type="ARBA" id="ARBA00023002"/>
    </source>
</evidence>
<proteinExistence type="predicted"/>
<dbReference type="PROSITE" id="PS51296">
    <property type="entry name" value="RIESKE"/>
    <property type="match status" value="1"/>
</dbReference>
<dbReference type="KEGG" id="acom:CEW83_19160"/>
<dbReference type="NCBIfam" id="TIGR02378">
    <property type="entry name" value="nirD_assim_sml"/>
    <property type="match status" value="1"/>
</dbReference>
<keyword evidence="5" id="KW-0411">Iron-sulfur</keyword>
<dbReference type="GO" id="GO:0046872">
    <property type="term" value="F:metal ion binding"/>
    <property type="evidence" value="ECO:0007669"/>
    <property type="project" value="UniProtKB-KW"/>
</dbReference>
<dbReference type="PANTHER" id="PTHR21496:SF23">
    <property type="entry name" value="3-PHENYLPROPIONATE_CINNAMIC ACID DIOXYGENASE FERREDOXIN SUBUNIT"/>
    <property type="match status" value="1"/>
</dbReference>
<accession>A0A2U8GVM7</accession>
<keyword evidence="9" id="KW-1185">Reference proteome</keyword>
<keyword evidence="1" id="KW-0001">2Fe-2S</keyword>
<dbReference type="GO" id="GO:0008942">
    <property type="term" value="F:nitrite reductase [NAD(P)H] activity"/>
    <property type="evidence" value="ECO:0007669"/>
    <property type="project" value="InterPro"/>
</dbReference>
<dbReference type="InterPro" id="IPR017941">
    <property type="entry name" value="Rieske_2Fe-2S"/>
</dbReference>
<keyword evidence="4" id="KW-0408">Iron</keyword>
<dbReference type="RefSeq" id="WP_108950785.1">
    <property type="nucleotide sequence ID" value="NZ_CP022187.1"/>
</dbReference>
<evidence type="ECO:0000256" key="6">
    <source>
        <dbReference type="ARBA" id="ARBA00023063"/>
    </source>
</evidence>
<dbReference type="GO" id="GO:0042128">
    <property type="term" value="P:nitrate assimilation"/>
    <property type="evidence" value="ECO:0007669"/>
    <property type="project" value="UniProtKB-KW"/>
</dbReference>